<evidence type="ECO:0000256" key="4">
    <source>
        <dbReference type="SAM" id="MobiDB-lite"/>
    </source>
</evidence>
<dbReference type="Proteomes" id="UP001064971">
    <property type="component" value="Chromosome"/>
</dbReference>
<dbReference type="PANTHER" id="PTHR46797:SF23">
    <property type="entry name" value="HTH-TYPE TRANSCRIPTIONAL REGULATOR SUTR"/>
    <property type="match status" value="1"/>
</dbReference>
<accession>A0ABN6RGW6</accession>
<sequence length="101" mass="11026">MGVSKPSVARPWGDSAPRAERHPIDLSARLGSAVRRLRDQQGVSQEELADRAQLDRTFISMLERGKRRATLESAQAIAAALGLSFSELVREFEPSPDEPGA</sequence>
<feature type="domain" description="HTH cro/C1-type" evidence="5">
    <location>
        <begin position="34"/>
        <end position="88"/>
    </location>
</feature>
<dbReference type="CDD" id="cd00093">
    <property type="entry name" value="HTH_XRE"/>
    <property type="match status" value="1"/>
</dbReference>
<dbReference type="InterPro" id="IPR050807">
    <property type="entry name" value="TransReg_Diox_bact_type"/>
</dbReference>
<keyword evidence="3" id="KW-0804">Transcription</keyword>
<evidence type="ECO:0000256" key="2">
    <source>
        <dbReference type="ARBA" id="ARBA00023125"/>
    </source>
</evidence>
<keyword evidence="2" id="KW-0238">DNA-binding</keyword>
<name>A0ABN6RGW6_9DEIO</name>
<evidence type="ECO:0000256" key="1">
    <source>
        <dbReference type="ARBA" id="ARBA00023015"/>
    </source>
</evidence>
<protein>
    <recommendedName>
        <fullName evidence="5">HTH cro/C1-type domain-containing protein</fullName>
    </recommendedName>
</protein>
<dbReference type="PROSITE" id="PS50943">
    <property type="entry name" value="HTH_CROC1"/>
    <property type="match status" value="1"/>
</dbReference>
<keyword evidence="1" id="KW-0805">Transcription regulation</keyword>
<dbReference type="InterPro" id="IPR010982">
    <property type="entry name" value="Lambda_DNA-bd_dom_sf"/>
</dbReference>
<feature type="region of interest" description="Disordered" evidence="4">
    <location>
        <begin position="1"/>
        <end position="25"/>
    </location>
</feature>
<proteinExistence type="predicted"/>
<evidence type="ECO:0000313" key="7">
    <source>
        <dbReference type="Proteomes" id="UP001064971"/>
    </source>
</evidence>
<dbReference type="SMART" id="SM00530">
    <property type="entry name" value="HTH_XRE"/>
    <property type="match status" value="1"/>
</dbReference>
<dbReference type="EMBL" id="AP026560">
    <property type="protein sequence ID" value="BDP42595.1"/>
    <property type="molecule type" value="Genomic_DNA"/>
</dbReference>
<dbReference type="Pfam" id="PF01381">
    <property type="entry name" value="HTH_3"/>
    <property type="match status" value="1"/>
</dbReference>
<dbReference type="InterPro" id="IPR001387">
    <property type="entry name" value="Cro/C1-type_HTH"/>
</dbReference>
<dbReference type="PANTHER" id="PTHR46797">
    <property type="entry name" value="HTH-TYPE TRANSCRIPTIONAL REGULATOR"/>
    <property type="match status" value="1"/>
</dbReference>
<evidence type="ECO:0000313" key="6">
    <source>
        <dbReference type="EMBL" id="BDP42595.1"/>
    </source>
</evidence>
<dbReference type="SUPFAM" id="SSF47413">
    <property type="entry name" value="lambda repressor-like DNA-binding domains"/>
    <property type="match status" value="1"/>
</dbReference>
<organism evidence="6 7">
    <name type="scientific">Deinococcus aetherius</name>
    <dbReference type="NCBI Taxonomy" id="200252"/>
    <lineage>
        <taxon>Bacteria</taxon>
        <taxon>Thermotogati</taxon>
        <taxon>Deinococcota</taxon>
        <taxon>Deinococci</taxon>
        <taxon>Deinococcales</taxon>
        <taxon>Deinococcaceae</taxon>
        <taxon>Deinococcus</taxon>
    </lineage>
</organism>
<keyword evidence="7" id="KW-1185">Reference proteome</keyword>
<reference evidence="6" key="1">
    <citation type="submission" date="2022-07" db="EMBL/GenBank/DDBJ databases">
        <title>Complete Genome Sequence of the Radioresistant Bacterium Deinococcus aetherius ST0316, Isolated from the Air Dust collected in Lower Stratosphere above Japan.</title>
        <authorList>
            <person name="Satoh K."/>
            <person name="Hagiwara K."/>
            <person name="Katsumata K."/>
            <person name="Kubo A."/>
            <person name="Yokobori S."/>
            <person name="Yamagishi A."/>
            <person name="Oono Y."/>
            <person name="Narumi I."/>
        </authorList>
    </citation>
    <scope>NUCLEOTIDE SEQUENCE</scope>
    <source>
        <strain evidence="6">ST0316</strain>
    </source>
</reference>
<evidence type="ECO:0000259" key="5">
    <source>
        <dbReference type="PROSITE" id="PS50943"/>
    </source>
</evidence>
<evidence type="ECO:0000256" key="3">
    <source>
        <dbReference type="ARBA" id="ARBA00023163"/>
    </source>
</evidence>
<gene>
    <name evidence="6" type="ORF">DAETH_25640</name>
</gene>
<dbReference type="Gene3D" id="1.10.260.40">
    <property type="entry name" value="lambda repressor-like DNA-binding domains"/>
    <property type="match status" value="1"/>
</dbReference>